<dbReference type="PANTHER" id="PTHR35317:SF35">
    <property type="entry name" value="DUF4219 DOMAIN-CONTAINING PROTEIN"/>
    <property type="match status" value="1"/>
</dbReference>
<sequence>MSAPSTPIQQQSYVPLFEGENYEFWCVRMKTLFISLDLWELQQTDARAFGKFLQGVSNSIFPRIIGAIKAKEAWYILHNKFKGRSKVKISKLQDLKGDFENINLKENETMQEFSDRFTKLMNQMKIYGDQIE</sequence>
<dbReference type="eggNOG" id="KOG0017">
    <property type="taxonomic scope" value="Eukaryota"/>
</dbReference>
<protein>
    <recommendedName>
        <fullName evidence="3">DUF4219 domain-containing protein</fullName>
    </recommendedName>
</protein>
<name>V4URT1_CITCL</name>
<evidence type="ECO:0000313" key="2">
    <source>
        <dbReference type="Proteomes" id="UP000030687"/>
    </source>
</evidence>
<dbReference type="InParanoid" id="V4URT1"/>
<reference evidence="1 2" key="1">
    <citation type="submission" date="2013-10" db="EMBL/GenBank/DDBJ databases">
        <authorList>
            <consortium name="International Citrus Genome Consortium"/>
            <person name="Jenkins J."/>
            <person name="Schmutz J."/>
            <person name="Prochnik S."/>
            <person name="Rokhsar D."/>
            <person name="Gmitter F."/>
            <person name="Ollitrault P."/>
            <person name="Machado M."/>
            <person name="Talon M."/>
            <person name="Wincker P."/>
            <person name="Jaillon O."/>
            <person name="Morgante M."/>
        </authorList>
    </citation>
    <scope>NUCLEOTIDE SEQUENCE</scope>
    <source>
        <strain evidence="2">cv. Clemenules</strain>
    </source>
</reference>
<dbReference type="AlphaFoldDB" id="V4URT1"/>
<proteinExistence type="predicted"/>
<feature type="non-terminal residue" evidence="1">
    <location>
        <position position="132"/>
    </location>
</feature>
<organism evidence="1 2">
    <name type="scientific">Citrus clementina</name>
    <name type="common">Clementine</name>
    <name type="synonym">Citrus deliciosa x Citrus sinensis</name>
    <dbReference type="NCBI Taxonomy" id="85681"/>
    <lineage>
        <taxon>Eukaryota</taxon>
        <taxon>Viridiplantae</taxon>
        <taxon>Streptophyta</taxon>
        <taxon>Embryophyta</taxon>
        <taxon>Tracheophyta</taxon>
        <taxon>Spermatophyta</taxon>
        <taxon>Magnoliopsida</taxon>
        <taxon>eudicotyledons</taxon>
        <taxon>Gunneridae</taxon>
        <taxon>Pentapetalae</taxon>
        <taxon>rosids</taxon>
        <taxon>malvids</taxon>
        <taxon>Sapindales</taxon>
        <taxon>Rutaceae</taxon>
        <taxon>Aurantioideae</taxon>
        <taxon>Citrus</taxon>
    </lineage>
</organism>
<gene>
    <name evidence="1" type="ORF">CICLE_v10010754mg</name>
</gene>
<dbReference type="OMA" id="EGDMNHE"/>
<keyword evidence="2" id="KW-1185">Reference proteome</keyword>
<evidence type="ECO:0008006" key="3">
    <source>
        <dbReference type="Google" id="ProtNLM"/>
    </source>
</evidence>
<dbReference type="Gramene" id="ESR65176">
    <property type="protein sequence ID" value="ESR65176"/>
    <property type="gene ID" value="CICLE_v10010754mg"/>
</dbReference>
<dbReference type="Proteomes" id="UP000030687">
    <property type="component" value="Unassembled WGS sequence"/>
</dbReference>
<evidence type="ECO:0000313" key="1">
    <source>
        <dbReference type="EMBL" id="ESR65176.1"/>
    </source>
</evidence>
<dbReference type="Pfam" id="PF14223">
    <property type="entry name" value="Retrotran_gag_2"/>
    <property type="match status" value="1"/>
</dbReference>
<dbReference type="KEGG" id="cic:CICLE_v10010754mg"/>
<dbReference type="EMBL" id="KI535697">
    <property type="protein sequence ID" value="ESR65176.1"/>
    <property type="molecule type" value="Genomic_DNA"/>
</dbReference>
<accession>V4URT1</accession>
<dbReference type="PANTHER" id="PTHR35317">
    <property type="entry name" value="OS04G0629600 PROTEIN"/>
    <property type="match status" value="1"/>
</dbReference>